<organism evidence="12">
    <name type="scientific">Caenorhabditis remanei</name>
    <name type="common">Caenorhabditis vulgaris</name>
    <dbReference type="NCBI Taxonomy" id="31234"/>
    <lineage>
        <taxon>Eukaryota</taxon>
        <taxon>Metazoa</taxon>
        <taxon>Ecdysozoa</taxon>
        <taxon>Nematoda</taxon>
        <taxon>Chromadorea</taxon>
        <taxon>Rhabditida</taxon>
        <taxon>Rhabditina</taxon>
        <taxon>Rhabditomorpha</taxon>
        <taxon>Rhabditoidea</taxon>
        <taxon>Rhabditidae</taxon>
        <taxon>Peloderinae</taxon>
        <taxon>Caenorhabditis</taxon>
    </lineage>
</organism>
<keyword evidence="12" id="KW-1185">Reference proteome</keyword>
<evidence type="ECO:0000313" key="12">
    <source>
        <dbReference type="Proteomes" id="UP000008281"/>
    </source>
</evidence>
<evidence type="ECO:0000256" key="3">
    <source>
        <dbReference type="ARBA" id="ARBA00022679"/>
    </source>
</evidence>
<dbReference type="Pfam" id="PF03175">
    <property type="entry name" value="DNA_pol_B_2"/>
    <property type="match status" value="3"/>
</dbReference>
<accession>E3NJM5</accession>
<dbReference type="HOGENOM" id="CLU_001474_1_2_1"/>
<dbReference type="PANTHER" id="PTHR33568">
    <property type="entry name" value="DNA POLYMERASE"/>
    <property type="match status" value="1"/>
</dbReference>
<dbReference type="eggNOG" id="ENOG502QQ9V">
    <property type="taxonomic scope" value="Eukaryota"/>
</dbReference>
<dbReference type="InterPro" id="IPR004868">
    <property type="entry name" value="DNA-dir_DNA_pol_B_mt/vir"/>
</dbReference>
<keyword evidence="6" id="KW-0239">DNA-directed DNA polymerase</keyword>
<feature type="compositionally biased region" description="Acidic residues" evidence="9">
    <location>
        <begin position="284"/>
        <end position="309"/>
    </location>
</feature>
<evidence type="ECO:0000259" key="10">
    <source>
        <dbReference type="Pfam" id="PF03175"/>
    </source>
</evidence>
<dbReference type="Proteomes" id="UP000008281">
    <property type="component" value="Unassembled WGS sequence"/>
</dbReference>
<gene>
    <name evidence="11" type="ORF">CRE_13771</name>
</gene>
<evidence type="ECO:0000313" key="11">
    <source>
        <dbReference type="EMBL" id="EFP00923.1"/>
    </source>
</evidence>
<proteinExistence type="inferred from homology"/>
<dbReference type="InterPro" id="IPR012337">
    <property type="entry name" value="RNaseH-like_sf"/>
</dbReference>
<feature type="compositionally biased region" description="Acidic residues" evidence="9">
    <location>
        <begin position="227"/>
        <end position="257"/>
    </location>
</feature>
<dbReference type="Gene3D" id="3.30.420.10">
    <property type="entry name" value="Ribonuclease H-like superfamily/Ribonuclease H"/>
    <property type="match status" value="1"/>
</dbReference>
<dbReference type="GO" id="GO:0000166">
    <property type="term" value="F:nucleotide binding"/>
    <property type="evidence" value="ECO:0007669"/>
    <property type="project" value="InterPro"/>
</dbReference>
<dbReference type="SUPFAM" id="SSF56672">
    <property type="entry name" value="DNA/RNA polymerases"/>
    <property type="match status" value="1"/>
</dbReference>
<feature type="domain" description="DNA-directed DNA polymerase family B mitochondria/virus" evidence="10">
    <location>
        <begin position="694"/>
        <end position="921"/>
    </location>
</feature>
<dbReference type="InterPro" id="IPR036397">
    <property type="entry name" value="RNaseH_sf"/>
</dbReference>
<feature type="compositionally biased region" description="Basic and acidic residues" evidence="9">
    <location>
        <begin position="196"/>
        <end position="214"/>
    </location>
</feature>
<keyword evidence="5" id="KW-0235">DNA replication</keyword>
<dbReference type="Gene3D" id="3.40.960.10">
    <property type="entry name" value="VSR Endonuclease"/>
    <property type="match status" value="1"/>
</dbReference>
<evidence type="ECO:0000256" key="1">
    <source>
        <dbReference type="ARBA" id="ARBA00005755"/>
    </source>
</evidence>
<sequence length="1362" mass="155578">MEIQQILNDVLDRVEEAEMEELRSGLVQVGGASLRELTKVVRRPEGPFRDIVTHVTMKLGVPRNIILHPQGPELFAQALIDLMKKHAPSRASTTDLHVGVTIFSDSLVEHIGLPLKPIGRVTVDDIVFNMERMSQSSRSPLELDVPELSVMLTYVTPAAGSGDVPPEVSPKSKRGRKRKFDTEKLLELIAFEKQKRAEEETREEARAEREETRAVKSKKRRGGCPFLDDEAGCSDDGDDEDVEKEGEFDDFLDDEEGDYDMEMYERREIDDRVLGEMEERRVEEEEDAEEEEEEQTIEEEEEEDDEEMGESFSKTPTGPRRKGEDAVMSNKVSKNCLPHALLQALYYSIFREKKTAAARYNYETSLRKSDSNPNRFKWIFETVEEIKKKGGVTKSENFGYMDIKAFQETVFKNYKILVFEQNSTLPFFKGDYTGEKKMLVLYLSNGHYRGVRNVCALLDTVYYCGKCDAKFRDAASHYNCKLIHRKCGKKNCPKAEDDKPVQCEKCQVKFPSEACYENHLQKGKQMNIKGESNYLFLGPRGGKSRCDHTKFCKKCEMPYFRNKNSLPHVCGETFCHRCQLRLAGTHHCTMTVSEKNEKRLTRTYFYFDIESKAVEEGEQIPIVFTGVRCCPECSSTIPKTVKYDGTKPEIRDATDTCARCSPNGRIKIIESIYYGNRDLDCKSEIGQFVISEENKGSTLVAHNMSGYDGQFILQSLIASNKSAPEVCLDGTKLIYLKHNGVRMVDSMKYLPMSLATMGKTFEVDSLKGDFPIKFIKEENYDYEGDLPANEYYTLDNKSSSERKRMEKVLAEEREEYKASNKKFNFCEELIKYCYNDVYILATSMTTFLKAFEELTDVCLLEVGSFPVYFSTLSPKHMVTPSRTFPLTTYVFSNCLRFLQESVTIASAAMTTFRRNHLQRKFPIVLDVKPSASYNASIKSQKYLAWIGHRDGVQVEISSTYGEKKIGKYRVDGFIEKCEKYPEGKIIEFNGCYWHAHSCSFADDSMIGDMTGEEVRERDRMRLAELKDSGYPVEVVWECDVDTELRNNPEMADFFTNHEVSGILQMERALVGGRTEVFRLIVDDKGKIMNFNDVISLYPSVMKYCRFPVGPPNDVPAKDLKVPMTAPEDIPFSGFMLCRVLAPDDLRLPLIADKSCGKLVFGLCKICMREENQEDCQHTDDERSFTGVYTTVELHKALSLGYKILEVFHAIEYKYWVGNDAQGQGGLFTSYINKMMVEKIHASGWPGSVKTDEEKDAFIKGYRDMEGIELEADKMEKNPGKRTVSKLLLNSLWGKTAQRVDKTNTSIIIDPAKFYRILYDKTVEIQDVRAVNDTLVVKHQKRAECLESLRTSAMHIAARNSIS</sequence>
<dbReference type="GO" id="GO:0042575">
    <property type="term" value="C:DNA polymerase complex"/>
    <property type="evidence" value="ECO:0007669"/>
    <property type="project" value="UniProtKB-ARBA"/>
</dbReference>
<reference evidence="11" key="1">
    <citation type="submission" date="2007-07" db="EMBL/GenBank/DDBJ databases">
        <title>PCAP assembly of the Caenorhabditis remanei genome.</title>
        <authorList>
            <consortium name="The Caenorhabditis remanei Sequencing Consortium"/>
            <person name="Wilson R.K."/>
        </authorList>
    </citation>
    <scope>NUCLEOTIDE SEQUENCE [LARGE SCALE GENOMIC DNA]</scope>
    <source>
        <strain evidence="11">PB4641</strain>
    </source>
</reference>
<evidence type="ECO:0000256" key="2">
    <source>
        <dbReference type="ARBA" id="ARBA00012417"/>
    </source>
</evidence>
<keyword evidence="3" id="KW-0808">Transferase</keyword>
<dbReference type="InterPro" id="IPR043502">
    <property type="entry name" value="DNA/RNA_pol_sf"/>
</dbReference>
<dbReference type="EC" id="2.7.7.7" evidence="2"/>
<dbReference type="OrthoDB" id="8196304at2759"/>
<evidence type="ECO:0000256" key="8">
    <source>
        <dbReference type="ARBA" id="ARBA00049244"/>
    </source>
</evidence>
<dbReference type="EMBL" id="DS268748">
    <property type="protein sequence ID" value="EFP00923.1"/>
    <property type="molecule type" value="Genomic_DNA"/>
</dbReference>
<evidence type="ECO:0000256" key="7">
    <source>
        <dbReference type="ARBA" id="ARBA00023125"/>
    </source>
</evidence>
<dbReference type="SUPFAM" id="SSF53098">
    <property type="entry name" value="Ribonuclease H-like"/>
    <property type="match status" value="1"/>
</dbReference>
<keyword evidence="7" id="KW-0238">DNA-binding</keyword>
<dbReference type="GO" id="GO:0003887">
    <property type="term" value="F:DNA-directed DNA polymerase activity"/>
    <property type="evidence" value="ECO:0007669"/>
    <property type="project" value="UniProtKB-KW"/>
</dbReference>
<dbReference type="GO" id="GO:0006281">
    <property type="term" value="P:DNA repair"/>
    <property type="evidence" value="ECO:0007669"/>
    <property type="project" value="UniProtKB-ARBA"/>
</dbReference>
<dbReference type="SUPFAM" id="SSF52980">
    <property type="entry name" value="Restriction endonuclease-like"/>
    <property type="match status" value="1"/>
</dbReference>
<feature type="domain" description="DNA-directed DNA polymerase family B mitochondria/virus" evidence="10">
    <location>
        <begin position="1065"/>
        <end position="1241"/>
    </location>
</feature>
<dbReference type="InterPro" id="IPR011335">
    <property type="entry name" value="Restrct_endonuc-II-like"/>
</dbReference>
<comment type="catalytic activity">
    <reaction evidence="8">
        <text>DNA(n) + a 2'-deoxyribonucleoside 5'-triphosphate = DNA(n+1) + diphosphate</text>
        <dbReference type="Rhea" id="RHEA:22508"/>
        <dbReference type="Rhea" id="RHEA-COMP:17339"/>
        <dbReference type="Rhea" id="RHEA-COMP:17340"/>
        <dbReference type="ChEBI" id="CHEBI:33019"/>
        <dbReference type="ChEBI" id="CHEBI:61560"/>
        <dbReference type="ChEBI" id="CHEBI:173112"/>
        <dbReference type="EC" id="2.7.7.7"/>
    </reaction>
</comment>
<evidence type="ECO:0000256" key="4">
    <source>
        <dbReference type="ARBA" id="ARBA00022695"/>
    </source>
</evidence>
<protein>
    <recommendedName>
        <fullName evidence="2">DNA-directed DNA polymerase</fullName>
        <ecNumber evidence="2">2.7.7.7</ecNumber>
    </recommendedName>
</protein>
<feature type="region of interest" description="Disordered" evidence="9">
    <location>
        <begin position="278"/>
        <end position="327"/>
    </location>
</feature>
<dbReference type="GO" id="GO:0003677">
    <property type="term" value="F:DNA binding"/>
    <property type="evidence" value="ECO:0007669"/>
    <property type="project" value="UniProtKB-KW"/>
</dbReference>
<dbReference type="GO" id="GO:0006260">
    <property type="term" value="P:DNA replication"/>
    <property type="evidence" value="ECO:0007669"/>
    <property type="project" value="UniProtKB-KW"/>
</dbReference>
<evidence type="ECO:0000256" key="9">
    <source>
        <dbReference type="SAM" id="MobiDB-lite"/>
    </source>
</evidence>
<comment type="similarity">
    <text evidence="1">Belongs to the DNA polymerase type-B family.</text>
</comment>
<dbReference type="InParanoid" id="E3NJM5"/>
<keyword evidence="4" id="KW-0548">Nucleotidyltransferase</keyword>
<evidence type="ECO:0000256" key="6">
    <source>
        <dbReference type="ARBA" id="ARBA00022932"/>
    </source>
</evidence>
<feature type="domain" description="DNA-directed DNA polymerase family B mitochondria/virus" evidence="10">
    <location>
        <begin position="1272"/>
        <end position="1351"/>
    </location>
</feature>
<evidence type="ECO:0000256" key="5">
    <source>
        <dbReference type="ARBA" id="ARBA00022705"/>
    </source>
</evidence>
<name>E3NJM5_CAERE</name>
<dbReference type="PANTHER" id="PTHR33568:SF3">
    <property type="entry name" value="DNA-DIRECTED DNA POLYMERASE"/>
    <property type="match status" value="1"/>
</dbReference>
<feature type="region of interest" description="Disordered" evidence="9">
    <location>
        <begin position="196"/>
        <end position="257"/>
    </location>
</feature>